<name>A0ABD5VAT3_9EURY</name>
<dbReference type="Proteomes" id="UP001596395">
    <property type="component" value="Unassembled WGS sequence"/>
</dbReference>
<dbReference type="GO" id="GO:0030337">
    <property type="term" value="F:DNA polymerase processivity factor activity"/>
    <property type="evidence" value="ECO:0007669"/>
    <property type="project" value="UniProtKB-UniRule"/>
</dbReference>
<dbReference type="HAMAP" id="MF_00317">
    <property type="entry name" value="DNApol_clamp_arch"/>
    <property type="match status" value="1"/>
</dbReference>
<comment type="function">
    <text evidence="3">Sliding clamp subunit that acts as a moving platform for DNA processing. Responsible for tethering the catalytic subunit of DNA polymerase and other proteins to DNA during high-speed replication.</text>
</comment>
<accession>A0ABD5VAT3</accession>
<dbReference type="SUPFAM" id="SSF55979">
    <property type="entry name" value="DNA clamp"/>
    <property type="match status" value="2"/>
</dbReference>
<dbReference type="InterPro" id="IPR000730">
    <property type="entry name" value="Pr_cel_nuc_antig"/>
</dbReference>
<dbReference type="GO" id="GO:0006260">
    <property type="term" value="P:DNA replication"/>
    <property type="evidence" value="ECO:0007669"/>
    <property type="project" value="UniProtKB-KW"/>
</dbReference>
<feature type="compositionally biased region" description="Polar residues" evidence="4">
    <location>
        <begin position="1"/>
        <end position="10"/>
    </location>
</feature>
<feature type="compositionally biased region" description="Basic and acidic residues" evidence="4">
    <location>
        <begin position="11"/>
        <end position="37"/>
    </location>
</feature>
<sequence>MQSDTTPDPSQRTDTEHSTTDATKDQPTDDRDPDDTGLHAIAPASTLTAVLDAASVVVDECIVDVSPDGLAITAIDAATVGMVDLDLHADAFHSYDADGMRFGVALDRLQDVLALAASDDPVELAVDETTRTLHVRIDELAYQLALLDPDTVRAPPDTVAIASDLDATVTVDGHVLARAIDAADMVADTLELGLDTDPDRFYAHADGDADTVDFQRPAGDCHRFDPAPAESLFSVDYLAALTRVLPGDAPVDVHLDEDAPVALGYDVADDHGRVQLLVAPRLSRT</sequence>
<evidence type="ECO:0000313" key="7">
    <source>
        <dbReference type="Proteomes" id="UP001596395"/>
    </source>
</evidence>
<dbReference type="NCBIfam" id="NF002222">
    <property type="entry name" value="PRK01115.1-5"/>
    <property type="match status" value="1"/>
</dbReference>
<reference evidence="6 7" key="1">
    <citation type="journal article" date="2019" name="Int. J. Syst. Evol. Microbiol.">
        <title>The Global Catalogue of Microorganisms (GCM) 10K type strain sequencing project: providing services to taxonomists for standard genome sequencing and annotation.</title>
        <authorList>
            <consortium name="The Broad Institute Genomics Platform"/>
            <consortium name="The Broad Institute Genome Sequencing Center for Infectious Disease"/>
            <person name="Wu L."/>
            <person name="Ma J."/>
        </authorList>
    </citation>
    <scope>NUCLEOTIDE SEQUENCE [LARGE SCALE GENOMIC DNA]</scope>
    <source>
        <strain evidence="6 7">GX26</strain>
    </source>
</reference>
<comment type="similarity">
    <text evidence="3">Belongs to the PCNA family.</text>
</comment>
<dbReference type="EMBL" id="JBHSXN010000001">
    <property type="protein sequence ID" value="MFC6952161.1"/>
    <property type="molecule type" value="Genomic_DNA"/>
</dbReference>
<evidence type="ECO:0000259" key="5">
    <source>
        <dbReference type="Pfam" id="PF00705"/>
    </source>
</evidence>
<dbReference type="Pfam" id="PF00705">
    <property type="entry name" value="PCNA_N"/>
    <property type="match status" value="1"/>
</dbReference>
<dbReference type="GO" id="GO:0006275">
    <property type="term" value="P:regulation of DNA replication"/>
    <property type="evidence" value="ECO:0007669"/>
    <property type="project" value="UniProtKB-UniRule"/>
</dbReference>
<feature type="domain" description="Proliferating cell nuclear antigen PCNA N-terminal" evidence="5">
    <location>
        <begin position="43"/>
        <end position="136"/>
    </location>
</feature>
<gene>
    <name evidence="3" type="primary">pcn</name>
    <name evidence="6" type="ORF">ACFQGB_04725</name>
</gene>
<keyword evidence="2 3" id="KW-0238">DNA-binding</keyword>
<dbReference type="RefSeq" id="WP_336349153.1">
    <property type="nucleotide sequence ID" value="NZ_JAZAQL010000001.1"/>
</dbReference>
<evidence type="ECO:0000256" key="4">
    <source>
        <dbReference type="SAM" id="MobiDB-lite"/>
    </source>
</evidence>
<dbReference type="Gene3D" id="3.70.10.10">
    <property type="match status" value="1"/>
</dbReference>
<comment type="subunit">
    <text evidence="3">Homotrimer. The subunits circularize to form a toroid; DNA passes through its center. Replication factor C (RFC) is required to load the toroid on the DNA.</text>
</comment>
<evidence type="ECO:0000313" key="6">
    <source>
        <dbReference type="EMBL" id="MFC6952161.1"/>
    </source>
</evidence>
<dbReference type="PANTHER" id="PTHR11352:SF0">
    <property type="entry name" value="PROLIFERATING CELL NUCLEAR ANTIGEN"/>
    <property type="match status" value="1"/>
</dbReference>
<comment type="caution">
    <text evidence="6">The sequence shown here is derived from an EMBL/GenBank/DDBJ whole genome shotgun (WGS) entry which is preliminary data.</text>
</comment>
<protein>
    <recommendedName>
        <fullName evidence="3">DNA polymerase sliding clamp</fullName>
    </recommendedName>
    <alternativeName>
        <fullName evidence="3">Proliferating cell nuclear antigen homolog</fullName>
        <shortName evidence="3">PCNA</shortName>
    </alternativeName>
</protein>
<keyword evidence="7" id="KW-1185">Reference proteome</keyword>
<dbReference type="AlphaFoldDB" id="A0ABD5VAT3"/>
<evidence type="ECO:0000256" key="2">
    <source>
        <dbReference type="ARBA" id="ARBA00023125"/>
    </source>
</evidence>
<feature type="region of interest" description="Disordered" evidence="4">
    <location>
        <begin position="1"/>
        <end position="38"/>
    </location>
</feature>
<dbReference type="InterPro" id="IPR046938">
    <property type="entry name" value="DNA_clamp_sf"/>
</dbReference>
<dbReference type="PANTHER" id="PTHR11352">
    <property type="entry name" value="PROLIFERATING CELL NUCLEAR ANTIGEN"/>
    <property type="match status" value="1"/>
</dbReference>
<evidence type="ECO:0000256" key="1">
    <source>
        <dbReference type="ARBA" id="ARBA00022705"/>
    </source>
</evidence>
<proteinExistence type="inferred from homology"/>
<dbReference type="InterPro" id="IPR022648">
    <property type="entry name" value="Pr_cel_nuc_antig_N"/>
</dbReference>
<dbReference type="CDD" id="cd00577">
    <property type="entry name" value="PCNA"/>
    <property type="match status" value="1"/>
</dbReference>
<evidence type="ECO:0000256" key="3">
    <source>
        <dbReference type="HAMAP-Rule" id="MF_00317"/>
    </source>
</evidence>
<organism evidence="6 7">
    <name type="scientific">Halorubellus litoreus</name>
    <dbReference type="NCBI Taxonomy" id="755308"/>
    <lineage>
        <taxon>Archaea</taxon>
        <taxon>Methanobacteriati</taxon>
        <taxon>Methanobacteriota</taxon>
        <taxon>Stenosarchaea group</taxon>
        <taxon>Halobacteria</taxon>
        <taxon>Halobacteriales</taxon>
        <taxon>Halorubellaceae</taxon>
        <taxon>Halorubellus</taxon>
    </lineage>
</organism>
<dbReference type="GO" id="GO:0003677">
    <property type="term" value="F:DNA binding"/>
    <property type="evidence" value="ECO:0007669"/>
    <property type="project" value="UniProtKB-UniRule"/>
</dbReference>
<keyword evidence="1 3" id="KW-0235">DNA replication</keyword>